<accession>A0A7J8SJB0</accession>
<comment type="caution">
    <text evidence="1">The sequence shown here is derived from an EMBL/GenBank/DDBJ whole genome shotgun (WGS) entry which is preliminary data.</text>
</comment>
<evidence type="ECO:0000313" key="1">
    <source>
        <dbReference type="EMBL" id="MBA0626208.1"/>
    </source>
</evidence>
<reference evidence="1 2" key="1">
    <citation type="journal article" date="2019" name="Genome Biol. Evol.">
        <title>Insights into the evolution of the New World diploid cottons (Gossypium, subgenus Houzingenia) based on genome sequencing.</title>
        <authorList>
            <person name="Grover C.E."/>
            <person name="Arick M.A. 2nd"/>
            <person name="Thrash A."/>
            <person name="Conover J.L."/>
            <person name="Sanders W.S."/>
            <person name="Peterson D.G."/>
            <person name="Frelichowski J.E."/>
            <person name="Scheffler J.A."/>
            <person name="Scheffler B.E."/>
            <person name="Wendel J.F."/>
        </authorList>
    </citation>
    <scope>NUCLEOTIDE SEQUENCE [LARGE SCALE GENOMIC DNA]</scope>
    <source>
        <strain evidence="1">27</strain>
        <tissue evidence="1">Leaf</tissue>
    </source>
</reference>
<proteinExistence type="predicted"/>
<dbReference type="PANTHER" id="PTHR33108:SF3">
    <property type="entry name" value="DUF1677 FAMILY PROTEIN"/>
    <property type="match status" value="1"/>
</dbReference>
<dbReference type="Pfam" id="PF07911">
    <property type="entry name" value="DUF1677"/>
    <property type="match status" value="1"/>
</dbReference>
<dbReference type="InterPro" id="IPR012876">
    <property type="entry name" value="DUF1677_pln"/>
</dbReference>
<protein>
    <recommendedName>
        <fullName evidence="3">DUF1677 family protein</fullName>
    </recommendedName>
</protein>
<dbReference type="EMBL" id="JABFAC010000010">
    <property type="protein sequence ID" value="MBA0626208.1"/>
    <property type="molecule type" value="Genomic_DNA"/>
</dbReference>
<dbReference type="PANTHER" id="PTHR33108">
    <property type="entry name" value="OS01G0745000 PROTEIN"/>
    <property type="match status" value="1"/>
</dbReference>
<gene>
    <name evidence="1" type="ORF">Godav_003915</name>
</gene>
<evidence type="ECO:0008006" key="3">
    <source>
        <dbReference type="Google" id="ProtNLM"/>
    </source>
</evidence>
<evidence type="ECO:0000313" key="2">
    <source>
        <dbReference type="Proteomes" id="UP000593561"/>
    </source>
</evidence>
<keyword evidence="2" id="KW-1185">Reference proteome</keyword>
<feature type="non-terminal residue" evidence="1">
    <location>
        <position position="1"/>
    </location>
</feature>
<organism evidence="1 2">
    <name type="scientific">Gossypium davidsonii</name>
    <name type="common">Davidson's cotton</name>
    <name type="synonym">Gossypium klotzschianum subsp. davidsonii</name>
    <dbReference type="NCBI Taxonomy" id="34287"/>
    <lineage>
        <taxon>Eukaryota</taxon>
        <taxon>Viridiplantae</taxon>
        <taxon>Streptophyta</taxon>
        <taxon>Embryophyta</taxon>
        <taxon>Tracheophyta</taxon>
        <taxon>Spermatophyta</taxon>
        <taxon>Magnoliopsida</taxon>
        <taxon>eudicotyledons</taxon>
        <taxon>Gunneridae</taxon>
        <taxon>Pentapetalae</taxon>
        <taxon>rosids</taxon>
        <taxon>malvids</taxon>
        <taxon>Malvales</taxon>
        <taxon>Malvaceae</taxon>
        <taxon>Malvoideae</taxon>
        <taxon>Gossypium</taxon>
    </lineage>
</organism>
<dbReference type="AlphaFoldDB" id="A0A7J8SJB0"/>
<sequence>MAVSSIDTQNPPSKATAPIEIHCVKCESCGFTEECTLAYILRVRERYQGRWICGLCIEAVKDEALRSDTLISTEEALDRHIKFCNQFKASSPLDETEHPISAIGRILRRSLDSPRPLRSNSSGVFPGFEEVTQGSISSSVTLLPVGSRALDRCSSCAAFVVSDA</sequence>
<name>A0A7J8SJB0_GOSDV</name>
<dbReference type="Proteomes" id="UP000593561">
    <property type="component" value="Unassembled WGS sequence"/>
</dbReference>